<dbReference type="Proteomes" id="UP000540490">
    <property type="component" value="Unassembled WGS sequence"/>
</dbReference>
<evidence type="ECO:0000313" key="5">
    <source>
        <dbReference type="Proteomes" id="UP000561077"/>
    </source>
</evidence>
<name>A0A7W4IKB7_9PROT</name>
<accession>A0A7W4IKB7</accession>
<dbReference type="EMBL" id="JABEQN010000008">
    <property type="protein sequence ID" value="MBB2193753.1"/>
    <property type="molecule type" value="Genomic_DNA"/>
</dbReference>
<organism evidence="2 5">
    <name type="scientific">Gluconacetobacter dulcium</name>
    <dbReference type="NCBI Taxonomy" id="2729096"/>
    <lineage>
        <taxon>Bacteria</taxon>
        <taxon>Pseudomonadati</taxon>
        <taxon>Pseudomonadota</taxon>
        <taxon>Alphaproteobacteria</taxon>
        <taxon>Acetobacterales</taxon>
        <taxon>Acetobacteraceae</taxon>
        <taxon>Gluconacetobacter</taxon>
    </lineage>
</organism>
<evidence type="ECO:0000313" key="4">
    <source>
        <dbReference type="Proteomes" id="UP000540490"/>
    </source>
</evidence>
<proteinExistence type="predicted"/>
<comment type="caution">
    <text evidence="2">The sequence shown here is derived from an EMBL/GenBank/DDBJ whole genome shotgun (WGS) entry which is preliminary data.</text>
</comment>
<dbReference type="AlphaFoldDB" id="A0A7W4IKB7"/>
<gene>
    <name evidence="3" type="ORF">HLH25_08865</name>
    <name evidence="2" type="ORF">HLH26_07990</name>
</gene>
<keyword evidence="4" id="KW-1185">Reference proteome</keyword>
<dbReference type="EMBL" id="JABEQO010000008">
    <property type="protein sequence ID" value="MBB2164480.1"/>
    <property type="molecule type" value="Genomic_DNA"/>
</dbReference>
<feature type="region of interest" description="Disordered" evidence="1">
    <location>
        <begin position="63"/>
        <end position="97"/>
    </location>
</feature>
<evidence type="ECO:0000313" key="3">
    <source>
        <dbReference type="EMBL" id="MBB2193753.1"/>
    </source>
</evidence>
<dbReference type="Proteomes" id="UP000561077">
    <property type="component" value="Unassembled WGS sequence"/>
</dbReference>
<protein>
    <submittedName>
        <fullName evidence="2">Uncharacterized protein</fullName>
    </submittedName>
</protein>
<sequence>MLELNLAKQMAGLADHLATLEKQVSSLQVSLGERIGAAGGRMDELQHREDLVEKTLTTIQAATARPQETVPARSPQSHATPPNSVARPIAPTGPSEPGRPVYHVQAGAPGIAILQDSSGNAIRVVNDDTVPGWGAVKGITQIGNAFVVHTEHGVIR</sequence>
<evidence type="ECO:0000256" key="1">
    <source>
        <dbReference type="SAM" id="MobiDB-lite"/>
    </source>
</evidence>
<feature type="compositionally biased region" description="Polar residues" evidence="1">
    <location>
        <begin position="74"/>
        <end position="83"/>
    </location>
</feature>
<reference evidence="4 5" key="1">
    <citation type="submission" date="2020-04" db="EMBL/GenBank/DDBJ databases">
        <title>Description of novel Gluconacetobacter.</title>
        <authorList>
            <person name="Sombolestani A."/>
        </authorList>
    </citation>
    <scope>NUCLEOTIDE SEQUENCE [LARGE SCALE GENOMIC DNA]</scope>
    <source>
        <strain evidence="3 4">LMG 1728</strain>
        <strain evidence="2 5">LMG 1731</strain>
    </source>
</reference>
<dbReference type="RefSeq" id="WP_182973710.1">
    <property type="nucleotide sequence ID" value="NZ_JABEQN010000008.1"/>
</dbReference>
<evidence type="ECO:0000313" key="2">
    <source>
        <dbReference type="EMBL" id="MBB2164480.1"/>
    </source>
</evidence>